<name>A0A2Z4XW45_9GAMM</name>
<dbReference type="PIRSF" id="PIRSF028188">
    <property type="entry name" value="Amdntrnsf_FN0238"/>
    <property type="match status" value="1"/>
</dbReference>
<reference evidence="1 3" key="1">
    <citation type="submission" date="2017-06" db="EMBL/GenBank/DDBJ databases">
        <title>Complete genome of Francisella adeliensis.</title>
        <authorList>
            <person name="Vallesi A."/>
            <person name="Sjodin A."/>
        </authorList>
    </citation>
    <scope>NUCLEOTIDE SEQUENCE [LARGE SCALE GENOMIC DNA]</scope>
    <source>
        <strain evidence="1 3">FDC440</strain>
    </source>
</reference>
<dbReference type="AlphaFoldDB" id="A0A2Z4XW45"/>
<sequence>MHEQVSDTVLMVEPNNFGFNQECYEDNSFQQESSLNSQTLQAMAKDEFYEMINYLRSRNINIIIMKSDSDSPDAVFVNDWLSTHKIDGKHYLFVYPLLSAIRRAEVEPQKLKNLLKEKLGLDYKVKDFRGDFSRHLEGNAAMVFDKTHKKIFLSLSRRGDKELAQKVADELGFDLITFTALDHKNKPIYQTTQILSIGEKLIFVCLESIKCEKERDIVAKALQDSGKIIIDLSKKQISLRCCNNLEVKNAQGRSFLILSATANMGLTENQTQMIDQYCERLACSVKTIEDVGGGTARCMVSEIIK</sequence>
<proteinExistence type="predicted"/>
<dbReference type="Gene3D" id="3.75.10.10">
    <property type="entry name" value="L-arginine/glycine Amidinotransferase, Chain A"/>
    <property type="match status" value="1"/>
</dbReference>
<dbReference type="KEGG" id="fad:CDH04_00985"/>
<dbReference type="PANTHER" id="PTHR43224">
    <property type="entry name" value="AMIDINOTRANSFERASE"/>
    <property type="match status" value="1"/>
</dbReference>
<evidence type="ECO:0000313" key="3">
    <source>
        <dbReference type="Proteomes" id="UP000251120"/>
    </source>
</evidence>
<evidence type="ECO:0008006" key="5">
    <source>
        <dbReference type="Google" id="ProtNLM"/>
    </source>
</evidence>
<organism evidence="1 3">
    <name type="scientific">Francisella adeliensis</name>
    <dbReference type="NCBI Taxonomy" id="2007306"/>
    <lineage>
        <taxon>Bacteria</taxon>
        <taxon>Pseudomonadati</taxon>
        <taxon>Pseudomonadota</taxon>
        <taxon>Gammaproteobacteria</taxon>
        <taxon>Thiotrichales</taxon>
        <taxon>Francisellaceae</taxon>
        <taxon>Francisella</taxon>
    </lineage>
</organism>
<dbReference type="SUPFAM" id="SSF55909">
    <property type="entry name" value="Pentein"/>
    <property type="match status" value="1"/>
</dbReference>
<dbReference type="EMBL" id="CP043424">
    <property type="protein sequence ID" value="QIW11304.1"/>
    <property type="molecule type" value="Genomic_DNA"/>
</dbReference>
<dbReference type="Pfam" id="PF19420">
    <property type="entry name" value="DDAH_eukar"/>
    <property type="match status" value="1"/>
</dbReference>
<dbReference type="InterPro" id="IPR014541">
    <property type="entry name" value="Amdntrnsf_FN0238"/>
</dbReference>
<reference evidence="2 4" key="2">
    <citation type="submission" date="2019-08" db="EMBL/GenBank/DDBJ databases">
        <title>Complete genome sequences of Francisella adeliensis (FSC1325 and FSC1326).</title>
        <authorList>
            <person name="Ohrman C."/>
            <person name="Uneklint I."/>
            <person name="Vallesi A."/>
            <person name="Karlsson L."/>
            <person name="Sjodin A."/>
        </authorList>
    </citation>
    <scope>NUCLEOTIDE SEQUENCE [LARGE SCALE GENOMIC DNA]</scope>
    <source>
        <strain evidence="2 4">FSC1325</strain>
    </source>
</reference>
<evidence type="ECO:0000313" key="2">
    <source>
        <dbReference type="EMBL" id="QIW11304.1"/>
    </source>
</evidence>
<dbReference type="OrthoDB" id="9788268at2"/>
<gene>
    <name evidence="1" type="ORF">CDH04_00985</name>
    <name evidence="2" type="ORF">FZC43_00985</name>
</gene>
<evidence type="ECO:0000313" key="4">
    <source>
        <dbReference type="Proteomes" id="UP000681131"/>
    </source>
</evidence>
<dbReference type="RefSeq" id="WP_112869249.1">
    <property type="nucleotide sequence ID" value="NZ_CP021781.1"/>
</dbReference>
<dbReference type="Proteomes" id="UP000251120">
    <property type="component" value="Chromosome"/>
</dbReference>
<dbReference type="EMBL" id="CP021781">
    <property type="protein sequence ID" value="AXA33074.1"/>
    <property type="molecule type" value="Genomic_DNA"/>
</dbReference>
<accession>A0A2Z4XW45</accession>
<dbReference type="PANTHER" id="PTHR43224:SF1">
    <property type="entry name" value="AMIDINOTRANSFERASE"/>
    <property type="match status" value="1"/>
</dbReference>
<evidence type="ECO:0000313" key="1">
    <source>
        <dbReference type="EMBL" id="AXA33074.1"/>
    </source>
</evidence>
<protein>
    <recommendedName>
        <fullName evidence="5">Amidinotransferase</fullName>
    </recommendedName>
</protein>
<keyword evidence="4" id="KW-1185">Reference proteome</keyword>
<dbReference type="Proteomes" id="UP000681131">
    <property type="component" value="Chromosome"/>
</dbReference>